<feature type="compositionally biased region" description="Basic residues" evidence="17">
    <location>
        <begin position="1"/>
        <end position="13"/>
    </location>
</feature>
<evidence type="ECO:0000256" key="9">
    <source>
        <dbReference type="ARBA" id="ARBA00022806"/>
    </source>
</evidence>
<dbReference type="GO" id="GO:0008270">
    <property type="term" value="F:zinc ion binding"/>
    <property type="evidence" value="ECO:0007669"/>
    <property type="project" value="UniProtKB-KW"/>
</dbReference>
<feature type="compositionally biased region" description="Polar residues" evidence="17">
    <location>
        <begin position="113"/>
        <end position="130"/>
    </location>
</feature>
<dbReference type="GeneID" id="9295433"/>
<keyword evidence="12" id="KW-0946">Virion</keyword>
<evidence type="ECO:0000256" key="5">
    <source>
        <dbReference type="ARBA" id="ARBA00022723"/>
    </source>
</evidence>
<keyword evidence="8" id="KW-0378">Hydrolase</keyword>
<dbReference type="GO" id="GO:0016787">
    <property type="term" value="F:hydrolase activity"/>
    <property type="evidence" value="ECO:0007669"/>
    <property type="project" value="UniProtKB-KW"/>
</dbReference>
<dbReference type="GO" id="GO:0039625">
    <property type="term" value="C:viral inner capsid"/>
    <property type="evidence" value="ECO:0007669"/>
    <property type="project" value="UniProtKB-KW"/>
</dbReference>
<dbReference type="RefSeq" id="YP_003717771.1">
    <property type="nucleotide sequence ID" value="NC_014236.1"/>
</dbReference>
<evidence type="ECO:0000256" key="13">
    <source>
        <dbReference type="ARBA" id="ARBA00022996"/>
    </source>
</evidence>
<reference evidence="19 20" key="1">
    <citation type="journal article" date="2010" name="Virology">
        <title>Broome virus, a new fusogenic Orthoreovirus species isolated from an Australian fruit bat.</title>
        <authorList>
            <person name="Thalmann C.M."/>
            <person name="Cummins D.M."/>
            <person name="Yu M."/>
            <person name="Lunt R."/>
            <person name="Pritchard L.I."/>
            <person name="Hansson E."/>
            <person name="Crameri S."/>
            <person name="Hyatt A."/>
            <person name="Wang L.F."/>
        </authorList>
    </citation>
    <scope>NUCLEOTIDE SEQUENCE [LARGE SCALE GENOMIC DNA]</scope>
</reference>
<proteinExistence type="predicted"/>
<evidence type="ECO:0000256" key="17">
    <source>
        <dbReference type="SAM" id="MobiDB-lite"/>
    </source>
</evidence>
<dbReference type="CDD" id="cd11674">
    <property type="entry name" value="lambda-1"/>
    <property type="match status" value="1"/>
</dbReference>
<keyword evidence="14" id="KW-0506">mRNA capping</keyword>
<evidence type="ECO:0000256" key="10">
    <source>
        <dbReference type="ARBA" id="ARBA00022833"/>
    </source>
</evidence>
<dbReference type="Pfam" id="PF22033">
    <property type="entry name" value="Lamba1_VP3"/>
    <property type="match status" value="1"/>
</dbReference>
<comment type="function">
    <text evidence="15">Inner capsid protein that self-assembles to form an icosahedral capsid with a T=2 symmetry, which consists of 120 copies of VP2, with channels at each of its five-fold vertices. This capsid constitutes the innermost concentric layer of the viral mature particle.</text>
</comment>
<evidence type="ECO:0000256" key="1">
    <source>
        <dbReference type="ARBA" id="ARBA00004328"/>
    </source>
</evidence>
<evidence type="ECO:0000313" key="20">
    <source>
        <dbReference type="Proteomes" id="UP000201481"/>
    </source>
</evidence>
<feature type="compositionally biased region" description="Polar residues" evidence="17">
    <location>
        <begin position="21"/>
        <end position="30"/>
    </location>
</feature>
<evidence type="ECO:0000256" key="11">
    <source>
        <dbReference type="ARBA" id="ARBA00022840"/>
    </source>
</evidence>
<evidence type="ECO:0000256" key="6">
    <source>
        <dbReference type="ARBA" id="ARBA00022741"/>
    </source>
</evidence>
<dbReference type="Proteomes" id="UP000201481">
    <property type="component" value="Genome"/>
</dbReference>
<keyword evidence="5" id="KW-0479">Metal-binding</keyword>
<evidence type="ECO:0000256" key="12">
    <source>
        <dbReference type="ARBA" id="ARBA00022844"/>
    </source>
</evidence>
<sequence>MDAFRTRVKRRRSRAPEGKNTDSGVNSESLNEVKPIHERTDLNVAHNEGSTTNQKSYISDVGHREQRLVVDAPGKVDGYDASDMTLLKKEKEEVIHPVHQKLGGDAANDPNARYNQNSDPARKNSSFSYTPEGNVGLNELERSKRIDHDGGVKTQPVREEVQAMAQSVLSTRPLYGGLPSYNHELNSHVCMVCMRAFMSPEQLAVHQTTHSLGAVSGLMSYEVSQAVIDFVASWSRATATANVKSGISVDEIDDLLLNSAPLLVTWDAGLCTSFTLVPIIPARTVQDVIAYQWFSSSYNIETPFPQGSVVRIVLQTNWAGQLDHDRGRRVKQLPPTSSNVPLFRQAFNHGLTPSNAFNPRLMRSNVILMCLDVVLDNLHLNRNTAYALDLTAALTANLGAKQLRAIGGDNPGKWYPIMYPSRVRLPNASKTAEFVNHCLEDRVGRFDRSQTFSGAMSDWADTYETLDSLTHLIRTRWYNRLQRMNMTPNEIADALSRCAKHLLTISASQAPSMTRLMPFRVTTPERQLLQIMYFLNVGTNAGLVEPIISNAARMLAKMSPLMINPQLVADAIASVVEQTTNSISPAAALLMRLRPNMADFSDFRRSCICFLYNGMVTTYLDEQSFPVHRGNVLSVDTLIDMFICLMALPMTTDPNGPVKAFMVLANAMYGFENITMDDPNWNQQRAAASFNNPRLWPRCFVQRTIDRARCPVLARWADMIYQYWPRPGATTFGAPDILGSANLFTGPDELLLPFQVTAPNTVSPTLSLVNELCNWRNAVIDMLVGIVNDGRFMINWNPAMRASMTNALTKFKIIRSYTPGYMCELLPIELAALAPILPLQPLQVPYAGLDRNAIPVHMNVSRQAPHEIAQPALHMSMTQQFVGVPIAVNARPITVALLSGTYPENPPLITNVWYAAALAPLYSHDGLFSHLQHAVVVSEAYQTVIACLSQCTNMRFPVDRVFEWIPQIELGANESANLARHINEAFRMAFGLTDESILLQPFLEGDPRATQLTIAYTNYVGDVRSLTPVIPDSMIAETIVDVGRVLRHEYNCFGICKGDIIIGQLLTESGFNPLAPPSSVVFDETMDDVHVFNHRTIATFGMNGGEMTVEDAAGNHVPLRGRWVMPLDLWQINNAFFKTILPTRLRSGQLMIRLRLGAFPYVLQYFNARDPMDGFDMLQQWFDSISPTGIAPVPFLMPESQDHNVSSGLAIHYIWATEYNDGSLFCTNSSSPATVFGPDKSIPLERYSVLTDEDFPPRGSQLPAVIDFYGLIRRYNLETPPLTAAVTTYGSGLPMSV</sequence>
<evidence type="ECO:0000256" key="8">
    <source>
        <dbReference type="ARBA" id="ARBA00022801"/>
    </source>
</evidence>
<feature type="region of interest" description="Disordered" evidence="17">
    <location>
        <begin position="101"/>
        <end position="130"/>
    </location>
</feature>
<dbReference type="GO" id="GO:0005524">
    <property type="term" value="F:ATP binding"/>
    <property type="evidence" value="ECO:0007669"/>
    <property type="project" value="UniProtKB-KW"/>
</dbReference>
<keyword evidence="7 16" id="KW-0863">Zinc-finger</keyword>
<name>D6MM20_9REOV</name>
<dbReference type="PROSITE" id="PS50157">
    <property type="entry name" value="ZINC_FINGER_C2H2_2"/>
    <property type="match status" value="1"/>
</dbReference>
<feature type="domain" description="C2H2-type" evidence="18">
    <location>
        <begin position="188"/>
        <end position="211"/>
    </location>
</feature>
<keyword evidence="20" id="KW-1185">Reference proteome</keyword>
<evidence type="ECO:0000259" key="18">
    <source>
        <dbReference type="PROSITE" id="PS50157"/>
    </source>
</evidence>
<evidence type="ECO:0000256" key="4">
    <source>
        <dbReference type="ARBA" id="ARBA00022664"/>
    </source>
</evidence>
<evidence type="ECO:0000256" key="3">
    <source>
        <dbReference type="ARBA" id="ARBA00022611"/>
    </source>
</evidence>
<keyword evidence="6" id="KW-0547">Nucleotide-binding</keyword>
<keyword evidence="13" id="KW-1153">Inner capsid protein</keyword>
<dbReference type="KEGG" id="vg:9295433"/>
<dbReference type="InterPro" id="IPR054176">
    <property type="entry name" value="Lamba1_VP3"/>
</dbReference>
<keyword evidence="2" id="KW-0167">Capsid protein</keyword>
<protein>
    <submittedName>
        <fullName evidence="19">Major core protein</fullName>
    </submittedName>
</protein>
<dbReference type="Gene3D" id="3.90.1830.10">
    <property type="entry name" value="Inner capsid protein lambda-1"/>
    <property type="match status" value="1"/>
</dbReference>
<keyword evidence="10" id="KW-0862">Zinc</keyword>
<dbReference type="InterPro" id="IPR044949">
    <property type="entry name" value="Lambda-1/VP3_sf"/>
</dbReference>
<dbReference type="GO" id="GO:0006370">
    <property type="term" value="P:7-methylguanosine mRNA capping"/>
    <property type="evidence" value="ECO:0007669"/>
    <property type="project" value="UniProtKB-KW"/>
</dbReference>
<evidence type="ECO:0000256" key="15">
    <source>
        <dbReference type="ARBA" id="ARBA00055768"/>
    </source>
</evidence>
<evidence type="ECO:0000313" key="19">
    <source>
        <dbReference type="EMBL" id="ACU68600.1"/>
    </source>
</evidence>
<dbReference type="EMBL" id="GQ258977">
    <property type="protein sequence ID" value="ACU68600.1"/>
    <property type="molecule type" value="Genomic_RNA"/>
</dbReference>
<comment type="subcellular location">
    <subcellularLocation>
        <location evidence="1">Virion</location>
    </subcellularLocation>
</comment>
<keyword evidence="11" id="KW-0067">ATP-binding</keyword>
<dbReference type="PROSITE" id="PS00028">
    <property type="entry name" value="ZINC_FINGER_C2H2_1"/>
    <property type="match status" value="1"/>
</dbReference>
<evidence type="ECO:0000256" key="2">
    <source>
        <dbReference type="ARBA" id="ARBA00022561"/>
    </source>
</evidence>
<accession>D6MM20</accession>
<organism evidence="19 20">
    <name type="scientific">Broome reovirus</name>
    <dbReference type="NCBI Taxonomy" id="667093"/>
    <lineage>
        <taxon>Viruses</taxon>
        <taxon>Riboviria</taxon>
        <taxon>Orthornavirae</taxon>
        <taxon>Duplornaviricota</taxon>
        <taxon>Resentoviricetes</taxon>
        <taxon>Reovirales</taxon>
        <taxon>Spinareoviridae</taxon>
        <taxon>Orthoreovirus</taxon>
        <taxon>Orthoreovirus broomense</taxon>
        <taxon>Broome orthoreovirus</taxon>
    </lineage>
</organism>
<evidence type="ECO:0000256" key="16">
    <source>
        <dbReference type="PROSITE-ProRule" id="PRU00042"/>
    </source>
</evidence>
<keyword evidence="9" id="KW-0347">Helicase</keyword>
<dbReference type="GO" id="GO:0039616">
    <property type="term" value="C:T=2 icosahedral viral capsid"/>
    <property type="evidence" value="ECO:0007669"/>
    <property type="project" value="UniProtKB-KW"/>
</dbReference>
<keyword evidence="3" id="KW-1141">T=2 icosahedral capsid protein</keyword>
<feature type="region of interest" description="Disordered" evidence="17">
    <location>
        <begin position="1"/>
        <end position="34"/>
    </location>
</feature>
<dbReference type="InterPro" id="IPR013087">
    <property type="entry name" value="Znf_C2H2_type"/>
</dbReference>
<evidence type="ECO:0000256" key="14">
    <source>
        <dbReference type="ARBA" id="ARBA00023042"/>
    </source>
</evidence>
<dbReference type="GO" id="GO:0003724">
    <property type="term" value="F:RNA helicase activity"/>
    <property type="evidence" value="ECO:0007669"/>
    <property type="project" value="InterPro"/>
</dbReference>
<keyword evidence="4" id="KW-0507">mRNA processing</keyword>
<evidence type="ECO:0000256" key="7">
    <source>
        <dbReference type="ARBA" id="ARBA00022771"/>
    </source>
</evidence>